<comment type="pathway">
    <text evidence="6">Amino-acid biosynthesis.</text>
</comment>
<dbReference type="GO" id="GO:0019240">
    <property type="term" value="P:citrulline biosynthetic process"/>
    <property type="evidence" value="ECO:0007669"/>
    <property type="project" value="TreeGrafter"/>
</dbReference>
<name>U5KMS8_HERMU</name>
<dbReference type="NCBIfam" id="NF001986">
    <property type="entry name" value="PRK00779.1"/>
    <property type="match status" value="1"/>
</dbReference>
<keyword evidence="4" id="KW-0028">Amino-acid biosynthesis</keyword>
<evidence type="ECO:0000259" key="10">
    <source>
        <dbReference type="Pfam" id="PF02729"/>
    </source>
</evidence>
<dbReference type="Pfam" id="PF00185">
    <property type="entry name" value="OTCace"/>
    <property type="match status" value="1"/>
</dbReference>
<dbReference type="GO" id="GO:0004585">
    <property type="term" value="F:ornithine carbamoyltransferase activity"/>
    <property type="evidence" value="ECO:0007669"/>
    <property type="project" value="UniProtKB-EC"/>
</dbReference>
<evidence type="ECO:0000256" key="3">
    <source>
        <dbReference type="ARBA" id="ARBA00022571"/>
    </source>
</evidence>
<dbReference type="PROSITE" id="PS00097">
    <property type="entry name" value="CARBAMOYLTRANSFERASE"/>
    <property type="match status" value="1"/>
</dbReference>
<evidence type="ECO:0000256" key="5">
    <source>
        <dbReference type="ARBA" id="ARBA00022679"/>
    </source>
</evidence>
<dbReference type="GO" id="GO:0005739">
    <property type="term" value="C:mitochondrion"/>
    <property type="evidence" value="ECO:0007669"/>
    <property type="project" value="TreeGrafter"/>
</dbReference>
<proteinExistence type="inferred from homology"/>
<evidence type="ECO:0000256" key="8">
    <source>
        <dbReference type="RuleBase" id="RU003634"/>
    </source>
</evidence>
<accession>U5KMS8</accession>
<feature type="domain" description="Aspartate/ornithine carbamoyltransferase carbamoyl-P binding" evidence="10">
    <location>
        <begin position="9"/>
        <end position="155"/>
    </location>
</feature>
<evidence type="ECO:0000259" key="9">
    <source>
        <dbReference type="Pfam" id="PF00185"/>
    </source>
</evidence>
<dbReference type="EC" id="2.1.3.3" evidence="2"/>
<dbReference type="EMBL" id="KC503373">
    <property type="protein sequence ID" value="AGT02539.1"/>
    <property type="molecule type" value="Genomic_DNA"/>
</dbReference>
<dbReference type="InterPro" id="IPR036901">
    <property type="entry name" value="Asp/Orn_carbamoylTrfase_sf"/>
</dbReference>
<keyword evidence="5 8" id="KW-0808">Transferase</keyword>
<evidence type="ECO:0000256" key="7">
    <source>
        <dbReference type="ARBA" id="ARBA00033269"/>
    </source>
</evidence>
<reference evidence="11" key="1">
    <citation type="submission" date="2013-01" db="EMBL/GenBank/DDBJ databases">
        <title>Genomic Cooperation Between Trypanosomatids and Their Bacterial Endosymbionts in the Synthesis of Essential Amino Acids Heavily Influenced by Multiple Lateral Gene Transfer Events.</title>
        <authorList>
            <person name="Alves J.M.P."/>
            <person name="Klein C."/>
            <person name="Maia da Silva F."/>
            <person name="Costa Martins A.G."/>
            <person name="Serrano M.G."/>
            <person name="Buck G.A."/>
            <person name="Vasconcelos A.T.R."/>
            <person name="France-Sagot M."/>
            <person name="Teixeira M.M.G."/>
            <person name="Motta M.C.M."/>
            <person name="Camargo E.P."/>
        </authorList>
    </citation>
    <scope>NUCLEOTIDE SEQUENCE</scope>
</reference>
<evidence type="ECO:0000256" key="2">
    <source>
        <dbReference type="ARBA" id="ARBA00013007"/>
    </source>
</evidence>
<dbReference type="GO" id="GO:0042450">
    <property type="term" value="P:L-arginine biosynthetic process via ornithine"/>
    <property type="evidence" value="ECO:0007669"/>
    <property type="project" value="TreeGrafter"/>
</dbReference>
<dbReference type="FunFam" id="3.40.50.1370:FF:000017">
    <property type="entry name" value="Ornithine carbamoyltransferase"/>
    <property type="match status" value="1"/>
</dbReference>
<dbReference type="Gene3D" id="3.40.50.1370">
    <property type="entry name" value="Aspartate/ornithine carbamoyltransferase"/>
    <property type="match status" value="2"/>
</dbReference>
<sequence>MSTNSQSIRHLVSIKDLTDEEFKALVDRAAHFKNVFKNGDLQQRQEQQNKLIGRTVAMLFSKRSTRTRISTEGAAAFFGAHPMFLGQHDIQLGVNETPYDTARVISSMAACIFARVNAHQDITDLTAASTVPVINALCDKFHPLQAICDMLTIKEQLDYTKSKLKLAWVGDANNVIHDMSVAALKVGMDVAVATPVSLAMDADVVAAAQSVAAKNGCTLTLTNDPKEACKDAHVIVTDTFISMGEEDLRDKKLKQFQGFQVNTELCALAAPNHKFMHCLPRHCEEVTDSVFYGPHSIVFEEAENRLYAAMAVVDIFVNHKGDFFSAP</sequence>
<evidence type="ECO:0000256" key="4">
    <source>
        <dbReference type="ARBA" id="ARBA00022605"/>
    </source>
</evidence>
<evidence type="ECO:0000313" key="11">
    <source>
        <dbReference type="EMBL" id="AGT02539.1"/>
    </source>
</evidence>
<evidence type="ECO:0000256" key="6">
    <source>
        <dbReference type="ARBA" id="ARBA00029440"/>
    </source>
</evidence>
<organism evidence="11">
    <name type="scientific">Herpetomonas muscarum</name>
    <dbReference type="NCBI Taxonomy" id="5718"/>
    <lineage>
        <taxon>Eukaryota</taxon>
        <taxon>Discoba</taxon>
        <taxon>Euglenozoa</taxon>
        <taxon>Kinetoplastea</taxon>
        <taxon>Metakinetoplastina</taxon>
        <taxon>Trypanosomatida</taxon>
        <taxon>Trypanosomatidae</taxon>
        <taxon>Herpetomonas</taxon>
    </lineage>
</organism>
<dbReference type="InterPro" id="IPR006132">
    <property type="entry name" value="Asp/Orn_carbamoyltranf_P-bd"/>
</dbReference>
<dbReference type="InterPro" id="IPR006131">
    <property type="entry name" value="Asp_carbamoyltransf_Asp/Orn-bd"/>
</dbReference>
<dbReference type="FunFam" id="3.40.50.1370:FF:000009">
    <property type="entry name" value="Ornithine carbamoyltransferase, mitochondrial"/>
    <property type="match status" value="1"/>
</dbReference>
<dbReference type="PRINTS" id="PR00100">
    <property type="entry name" value="AOTCASE"/>
</dbReference>
<protein>
    <recommendedName>
        <fullName evidence="2">ornithine carbamoyltransferase</fullName>
        <ecNumber evidence="2">2.1.3.3</ecNumber>
    </recommendedName>
    <alternativeName>
        <fullName evidence="7">Ornithine transcarbamylase</fullName>
    </alternativeName>
</protein>
<evidence type="ECO:0000256" key="1">
    <source>
        <dbReference type="ARBA" id="ARBA00007805"/>
    </source>
</evidence>
<dbReference type="SUPFAM" id="SSF53671">
    <property type="entry name" value="Aspartate/ornithine carbamoyltransferase"/>
    <property type="match status" value="1"/>
</dbReference>
<dbReference type="InterPro" id="IPR002292">
    <property type="entry name" value="Orn/put_carbamltrans"/>
</dbReference>
<dbReference type="InterPro" id="IPR006130">
    <property type="entry name" value="Asp/Orn_carbamoylTrfase"/>
</dbReference>
<comment type="similarity">
    <text evidence="1">Belongs to the aspartate/ornithine carbamoyltransferase superfamily. OTCase family.</text>
</comment>
<dbReference type="NCBIfam" id="TIGR00658">
    <property type="entry name" value="orni_carb_tr"/>
    <property type="match status" value="1"/>
</dbReference>
<dbReference type="GO" id="GO:0016597">
    <property type="term" value="F:amino acid binding"/>
    <property type="evidence" value="ECO:0007669"/>
    <property type="project" value="InterPro"/>
</dbReference>
<dbReference type="PRINTS" id="PR00102">
    <property type="entry name" value="OTCASE"/>
</dbReference>
<feature type="domain" description="Aspartate/ornithine carbamoyltransferase Asp/Orn-binding" evidence="9">
    <location>
        <begin position="163"/>
        <end position="313"/>
    </location>
</feature>
<dbReference type="PANTHER" id="PTHR45753:SF3">
    <property type="entry name" value="ORNITHINE TRANSCARBAMYLASE, MITOCHONDRIAL"/>
    <property type="match status" value="1"/>
</dbReference>
<dbReference type="AlphaFoldDB" id="U5KMS8"/>
<dbReference type="PANTHER" id="PTHR45753">
    <property type="entry name" value="ORNITHINE CARBAMOYLTRANSFERASE, MITOCHONDRIAL"/>
    <property type="match status" value="1"/>
</dbReference>
<dbReference type="Pfam" id="PF02729">
    <property type="entry name" value="OTCace_N"/>
    <property type="match status" value="1"/>
</dbReference>
<keyword evidence="3" id="KW-0055">Arginine biosynthesis</keyword>